<dbReference type="Proteomes" id="UP000299102">
    <property type="component" value="Unassembled WGS sequence"/>
</dbReference>
<accession>A0A4C1WZE3</accession>
<name>A0A4C1WZE3_EUMVA</name>
<protein>
    <submittedName>
        <fullName evidence="1">Uncharacterized protein</fullName>
    </submittedName>
</protein>
<dbReference type="EMBL" id="BGZK01000684">
    <property type="protein sequence ID" value="GBP56082.1"/>
    <property type="molecule type" value="Genomic_DNA"/>
</dbReference>
<organism evidence="1 2">
    <name type="scientific">Eumeta variegata</name>
    <name type="common">Bagworm moth</name>
    <name type="synonym">Eumeta japonica</name>
    <dbReference type="NCBI Taxonomy" id="151549"/>
    <lineage>
        <taxon>Eukaryota</taxon>
        <taxon>Metazoa</taxon>
        <taxon>Ecdysozoa</taxon>
        <taxon>Arthropoda</taxon>
        <taxon>Hexapoda</taxon>
        <taxon>Insecta</taxon>
        <taxon>Pterygota</taxon>
        <taxon>Neoptera</taxon>
        <taxon>Endopterygota</taxon>
        <taxon>Lepidoptera</taxon>
        <taxon>Glossata</taxon>
        <taxon>Ditrysia</taxon>
        <taxon>Tineoidea</taxon>
        <taxon>Psychidae</taxon>
        <taxon>Oiketicinae</taxon>
        <taxon>Eumeta</taxon>
    </lineage>
</organism>
<sequence>MSVVSRHYRVTESLRLNIELKGEVVRSVALVPSTTVFVITIDELIYQCQLNLSQFKRLSSRWSQRSLVVPRPTLASADGQRFKSDIKCL</sequence>
<dbReference type="AlphaFoldDB" id="A0A4C1WZE3"/>
<reference evidence="1 2" key="1">
    <citation type="journal article" date="2019" name="Commun. Biol.">
        <title>The bagworm genome reveals a unique fibroin gene that provides high tensile strength.</title>
        <authorList>
            <person name="Kono N."/>
            <person name="Nakamura H."/>
            <person name="Ohtoshi R."/>
            <person name="Tomita M."/>
            <person name="Numata K."/>
            <person name="Arakawa K."/>
        </authorList>
    </citation>
    <scope>NUCLEOTIDE SEQUENCE [LARGE SCALE GENOMIC DNA]</scope>
</reference>
<comment type="caution">
    <text evidence="1">The sequence shown here is derived from an EMBL/GenBank/DDBJ whole genome shotgun (WGS) entry which is preliminary data.</text>
</comment>
<keyword evidence="2" id="KW-1185">Reference proteome</keyword>
<evidence type="ECO:0000313" key="1">
    <source>
        <dbReference type="EMBL" id="GBP56082.1"/>
    </source>
</evidence>
<proteinExistence type="predicted"/>
<gene>
    <name evidence="1" type="ORF">EVAR_43845_1</name>
</gene>
<evidence type="ECO:0000313" key="2">
    <source>
        <dbReference type="Proteomes" id="UP000299102"/>
    </source>
</evidence>